<feature type="domain" description="Ice-binding protein C-terminal" evidence="1">
    <location>
        <begin position="259"/>
        <end position="283"/>
    </location>
</feature>
<comment type="caution">
    <text evidence="2">The sequence shown here is derived from an EMBL/GenBank/DDBJ whole genome shotgun (WGS) entry which is preliminary data.</text>
</comment>
<keyword evidence="3" id="KW-1185">Reference proteome</keyword>
<reference evidence="2 3" key="1">
    <citation type="submission" date="2024-04" db="EMBL/GenBank/DDBJ databases">
        <title>Novel species of the genus Ideonella isolated from streams.</title>
        <authorList>
            <person name="Lu H."/>
        </authorList>
    </citation>
    <scope>NUCLEOTIDE SEQUENCE [LARGE SCALE GENOMIC DNA]</scope>
    <source>
        <strain evidence="2 3">BYS139W</strain>
    </source>
</reference>
<dbReference type="InterPro" id="IPR013424">
    <property type="entry name" value="Ice-binding_C"/>
</dbReference>
<accession>A0ABU9B5W2</accession>
<proteinExistence type="predicted"/>
<dbReference type="RefSeq" id="WP_341373056.1">
    <property type="nucleotide sequence ID" value="NZ_JBBUTF010000004.1"/>
</dbReference>
<evidence type="ECO:0000313" key="2">
    <source>
        <dbReference type="EMBL" id="MEK8025269.1"/>
    </source>
</evidence>
<dbReference type="Pfam" id="PF07589">
    <property type="entry name" value="PEP-CTERM"/>
    <property type="match status" value="1"/>
</dbReference>
<gene>
    <name evidence="2" type="ORF">AACH11_04740</name>
</gene>
<protein>
    <submittedName>
        <fullName evidence="2">PEP-CTERM sorting domain-containing protein</fullName>
    </submittedName>
</protein>
<organism evidence="2 3">
    <name type="scientific">Pseudaquabacterium rugosum</name>
    <dbReference type="NCBI Taxonomy" id="2984194"/>
    <lineage>
        <taxon>Bacteria</taxon>
        <taxon>Pseudomonadati</taxon>
        <taxon>Pseudomonadota</taxon>
        <taxon>Betaproteobacteria</taxon>
        <taxon>Burkholderiales</taxon>
        <taxon>Sphaerotilaceae</taxon>
        <taxon>Pseudaquabacterium</taxon>
    </lineage>
</organism>
<dbReference type="Proteomes" id="UP001368500">
    <property type="component" value="Unassembled WGS sequence"/>
</dbReference>
<name>A0ABU9B5W2_9BURK</name>
<evidence type="ECO:0000313" key="3">
    <source>
        <dbReference type="Proteomes" id="UP001368500"/>
    </source>
</evidence>
<sequence length="286" mass="29289">MNQNLMQSGLAADSARPATTVTAEAPKRGWIQALASLTLAVAGWQATPAAATELTFDPSALGLSGTTFSFDALYGGEASVLSNARLPDNSLVWYEEGYLSIGMATLNGVPVDTTGLGTDYSLYVHFAISGTGAGQNASGLIELVAAEGVTSFDVAPLTDWPYATAYALNTGATYTLATVDLVDWHAGATVVSLSPLEMDLWTTLTATLNNQSNGALSSSAMSTLVSGYFDHPAAGNQILGGGAVVIITGGTDVLSFSSAVPEPSSWALMGAGVLVGGLSLRRRRQG</sequence>
<dbReference type="NCBIfam" id="TIGR02595">
    <property type="entry name" value="PEP_CTERM"/>
    <property type="match status" value="1"/>
</dbReference>
<dbReference type="EMBL" id="JBBUTF010000004">
    <property type="protein sequence ID" value="MEK8025269.1"/>
    <property type="molecule type" value="Genomic_DNA"/>
</dbReference>
<evidence type="ECO:0000259" key="1">
    <source>
        <dbReference type="Pfam" id="PF07589"/>
    </source>
</evidence>